<evidence type="ECO:0000313" key="3">
    <source>
        <dbReference type="Proteomes" id="UP001341840"/>
    </source>
</evidence>
<keyword evidence="1" id="KW-0732">Signal</keyword>
<proteinExistence type="predicted"/>
<dbReference type="PANTHER" id="PTHR33649">
    <property type="entry name" value="PAR1 PROTEIN"/>
    <property type="match status" value="1"/>
</dbReference>
<name>A0ABU6RAY9_9FABA</name>
<dbReference type="Proteomes" id="UP001341840">
    <property type="component" value="Unassembled WGS sequence"/>
</dbReference>
<comment type="caution">
    <text evidence="2">The sequence shown here is derived from an EMBL/GenBank/DDBJ whole genome shotgun (WGS) entry which is preliminary data.</text>
</comment>
<evidence type="ECO:0000256" key="1">
    <source>
        <dbReference type="SAM" id="SignalP"/>
    </source>
</evidence>
<dbReference type="Pfam" id="PF06521">
    <property type="entry name" value="PAR1"/>
    <property type="match status" value="1"/>
</dbReference>
<gene>
    <name evidence="2" type="ORF">PIB30_027646</name>
</gene>
<dbReference type="EMBL" id="JASCZI010030315">
    <property type="protein sequence ID" value="MED6121162.1"/>
    <property type="molecule type" value="Genomic_DNA"/>
</dbReference>
<evidence type="ECO:0000313" key="2">
    <source>
        <dbReference type="EMBL" id="MED6121162.1"/>
    </source>
</evidence>
<feature type="signal peptide" evidence="1">
    <location>
        <begin position="1"/>
        <end position="27"/>
    </location>
</feature>
<reference evidence="2 3" key="1">
    <citation type="journal article" date="2023" name="Plants (Basel)">
        <title>Bridging the Gap: Combining Genomics and Transcriptomics Approaches to Understand Stylosanthes scabra, an Orphan Legume from the Brazilian Caatinga.</title>
        <authorList>
            <person name="Ferreira-Neto J.R.C."/>
            <person name="da Silva M.D."/>
            <person name="Binneck E."/>
            <person name="de Melo N.F."/>
            <person name="da Silva R.H."/>
            <person name="de Melo A.L.T.M."/>
            <person name="Pandolfi V."/>
            <person name="Bustamante F.O."/>
            <person name="Brasileiro-Vidal A.C."/>
            <person name="Benko-Iseppon A.M."/>
        </authorList>
    </citation>
    <scope>NUCLEOTIDE SEQUENCE [LARGE SCALE GENOMIC DNA]</scope>
    <source>
        <tissue evidence="2">Leaves</tissue>
    </source>
</reference>
<dbReference type="PANTHER" id="PTHR33649:SF2">
    <property type="entry name" value="PAR1 PROTEIN"/>
    <property type="match status" value="1"/>
</dbReference>
<keyword evidence="3" id="KW-1185">Reference proteome</keyword>
<evidence type="ECO:0008006" key="4">
    <source>
        <dbReference type="Google" id="ProtNLM"/>
    </source>
</evidence>
<feature type="chain" id="PRO_5045136919" description="PAR1 protein" evidence="1">
    <location>
        <begin position="28"/>
        <end position="203"/>
    </location>
</feature>
<accession>A0ABU6RAY9</accession>
<protein>
    <recommendedName>
        <fullName evidence="4">PAR1 protein</fullName>
    </recommendedName>
</protein>
<dbReference type="InterPro" id="IPR009489">
    <property type="entry name" value="PAR1"/>
</dbReference>
<sequence>MASNIISLWSLVATILAFALVVQGTLGGIECENLSHETCAFAVSSAGKRCVLEKEVKRSGLEAYTCKTSEIEADEKLNNHIESEECIKSCGLERKSFGISSDSLLESRFTKNLCSPQCYQACPNVVDLYFNLAAGEGVFLPKLCEAQGGNSRRGMAEIKSSGIVAPAPGVHSVKFTDATPPEPFNPVQFTTAEPTVAPAYPPY</sequence>
<organism evidence="2 3">
    <name type="scientific">Stylosanthes scabra</name>
    <dbReference type="NCBI Taxonomy" id="79078"/>
    <lineage>
        <taxon>Eukaryota</taxon>
        <taxon>Viridiplantae</taxon>
        <taxon>Streptophyta</taxon>
        <taxon>Embryophyta</taxon>
        <taxon>Tracheophyta</taxon>
        <taxon>Spermatophyta</taxon>
        <taxon>Magnoliopsida</taxon>
        <taxon>eudicotyledons</taxon>
        <taxon>Gunneridae</taxon>
        <taxon>Pentapetalae</taxon>
        <taxon>rosids</taxon>
        <taxon>fabids</taxon>
        <taxon>Fabales</taxon>
        <taxon>Fabaceae</taxon>
        <taxon>Papilionoideae</taxon>
        <taxon>50 kb inversion clade</taxon>
        <taxon>dalbergioids sensu lato</taxon>
        <taxon>Dalbergieae</taxon>
        <taxon>Pterocarpus clade</taxon>
        <taxon>Stylosanthes</taxon>
    </lineage>
</organism>